<dbReference type="NCBIfam" id="TIGR00642">
    <property type="entry name" value="mmCoA_mut_beta"/>
    <property type="match status" value="1"/>
</dbReference>
<evidence type="ECO:0000256" key="5">
    <source>
        <dbReference type="ARBA" id="ARBA00011870"/>
    </source>
</evidence>
<dbReference type="PANTHER" id="PTHR48101">
    <property type="entry name" value="METHYLMALONYL-COA MUTASE, MITOCHONDRIAL-RELATED"/>
    <property type="match status" value="1"/>
</dbReference>
<comment type="catalytic activity">
    <reaction evidence="1">
        <text>(R)-methylmalonyl-CoA = succinyl-CoA</text>
        <dbReference type="Rhea" id="RHEA:22888"/>
        <dbReference type="ChEBI" id="CHEBI:57292"/>
        <dbReference type="ChEBI" id="CHEBI:57326"/>
        <dbReference type="EC" id="5.4.99.2"/>
    </reaction>
</comment>
<dbReference type="RefSeq" id="WP_036791707.1">
    <property type="nucleotide sequence ID" value="NZ_JQZV01000013.1"/>
</dbReference>
<comment type="cofactor">
    <cofactor evidence="2">
        <name>adenosylcob(III)alamin</name>
        <dbReference type="ChEBI" id="CHEBI:18408"/>
    </cofactor>
</comment>
<comment type="pathway">
    <text evidence="3">Metabolic intermediate metabolism; propanoyl-CoA degradation; succinyl-CoA from propanoyl-CoA: step 3/3.</text>
</comment>
<keyword evidence="8" id="KW-0170">Cobalt</keyword>
<sequence>MNQTKEKLFSQFPEISTQEWMQKIEADLKGAPFDKKLVWRTNEGFNVNPFYRAEDIAHLKTTDALPGEFPYVRGTKVCNSWYVRQDINVTNAEEANAKMKELLGKGITSFGLKVSKEMASKQHLTTLLDGIDVEKVELNYLSCRTRIVAVAKIIVEIYREKGVDLAACPGSFHFDVFKKQLSKGVVTDEWIMIGKELLCSAYELKKFTVLDVAGISLANAGAFVYQELGFALSAATTILDTFVAEGCGSAAEIAPRIRFDMGVGTNYFMELAKFRALRWLWAEIVGTHGEDCKGDAAKAVVHAETSSWNMSIYDAYVNMLRTQTEAMSATLAGVHSLTVLPFDAVYKESDEFSERIARNQQLLLKEECHFDRVVDPGAGSYYIEHLTSAIAEQAWKLFLHIEEDLGGFAKAANEGAIQAAVNESNQKRHKDVATRRESLLGTNIFPNFSEMAKDKITKQDVVSCSCEKHATITALDYRRGGSDFELLRLATEEAPKRPLVFMLTIGNLAMRLARSQFSSNFFAVAGYEVKDNLGFNTVQEGVDAAMAAKADVIVLCSSDDEYAEYAPQAYEAIAGRVPFVVAGAPACMEELKEKGIEHFIHVKVNVLETLQGFHKLLGIQEKK</sequence>
<evidence type="ECO:0000256" key="2">
    <source>
        <dbReference type="ARBA" id="ARBA00001922"/>
    </source>
</evidence>
<evidence type="ECO:0000313" key="11">
    <source>
        <dbReference type="EMBL" id="KGN91961.1"/>
    </source>
</evidence>
<comment type="similarity">
    <text evidence="4">Belongs to the methylmalonyl-CoA mutase family.</text>
</comment>
<name>A0ABR4XJV1_9PORP</name>
<dbReference type="Proteomes" id="UP000030101">
    <property type="component" value="Unassembled WGS sequence"/>
</dbReference>
<keyword evidence="6" id="KW-0846">Cobalamin</keyword>
<protein>
    <recommendedName>
        <fullName evidence="9">Methylmalonyl-CoA mutase small subunit</fullName>
        <ecNumber evidence="9">5.4.99.2</ecNumber>
    </recommendedName>
</protein>
<gene>
    <name evidence="11" type="ORF">HQ43_07870</name>
</gene>
<evidence type="ECO:0000256" key="1">
    <source>
        <dbReference type="ARBA" id="ARBA00000290"/>
    </source>
</evidence>
<comment type="subunit">
    <text evidence="5">Heterodimer of an alpha and a beta chain.</text>
</comment>
<feature type="domain" description="Methylmalonyl-CoA mutase alpha/beta chain catalytic" evidence="10">
    <location>
        <begin position="119"/>
        <end position="479"/>
    </location>
</feature>
<dbReference type="Gene3D" id="3.20.20.240">
    <property type="entry name" value="Methylmalonyl-CoA mutase"/>
    <property type="match status" value="1"/>
</dbReference>
<dbReference type="Pfam" id="PF01642">
    <property type="entry name" value="MM_CoA_mutase"/>
    <property type="match status" value="2"/>
</dbReference>
<dbReference type="InterPro" id="IPR004608">
    <property type="entry name" value="MMCoA_mutase_b"/>
</dbReference>
<comment type="caution">
    <text evidence="11">The sequence shown here is derived from an EMBL/GenBank/DDBJ whole genome shotgun (WGS) entry which is preliminary data.</text>
</comment>
<dbReference type="PANTHER" id="PTHR48101:SF1">
    <property type="entry name" value="METHYLMALONYL-COA MUTASE, LARGE SUBUNIT"/>
    <property type="match status" value="1"/>
</dbReference>
<dbReference type="InterPro" id="IPR006099">
    <property type="entry name" value="MeMalonylCoA_mutase_a/b_cat"/>
</dbReference>
<keyword evidence="7" id="KW-0413">Isomerase</keyword>
<dbReference type="CDD" id="cd03677">
    <property type="entry name" value="MM_CoA_mutase_beta"/>
    <property type="match status" value="1"/>
</dbReference>
<feature type="domain" description="Methylmalonyl-CoA mutase alpha/beta chain catalytic" evidence="10">
    <location>
        <begin position="41"/>
        <end position="114"/>
    </location>
</feature>
<dbReference type="SUPFAM" id="SSF51703">
    <property type="entry name" value="Cobalamin (vitamin B12)-dependent enzymes"/>
    <property type="match status" value="1"/>
</dbReference>
<reference evidence="11 12" key="1">
    <citation type="submission" date="2014-08" db="EMBL/GenBank/DDBJ databases">
        <title>Porphyromonas canoris strain:OH2762 Genome sequencing.</title>
        <authorList>
            <person name="Wallis C."/>
            <person name="Deusch O."/>
            <person name="O'Flynn C."/>
            <person name="Davis I."/>
            <person name="Jospin G."/>
            <person name="Darling A.E."/>
            <person name="Coil D.A."/>
            <person name="Alexiev A."/>
            <person name="Horsfall A."/>
            <person name="Kirkwood N."/>
            <person name="Harris S."/>
            <person name="Eisen J.A."/>
        </authorList>
    </citation>
    <scope>NUCLEOTIDE SEQUENCE [LARGE SCALE GENOMIC DNA]</scope>
    <source>
        <strain evidence="12">COT-108 OH2762</strain>
    </source>
</reference>
<evidence type="ECO:0000256" key="4">
    <source>
        <dbReference type="ARBA" id="ARBA00008465"/>
    </source>
</evidence>
<dbReference type="InterPro" id="IPR036724">
    <property type="entry name" value="Cobalamin-bd_sf"/>
</dbReference>
<dbReference type="InterPro" id="IPR016176">
    <property type="entry name" value="Cbl-dep_enz_cat"/>
</dbReference>
<evidence type="ECO:0000256" key="9">
    <source>
        <dbReference type="NCBIfam" id="TIGR00642"/>
    </source>
</evidence>
<evidence type="ECO:0000256" key="6">
    <source>
        <dbReference type="ARBA" id="ARBA00022628"/>
    </source>
</evidence>
<evidence type="ECO:0000259" key="10">
    <source>
        <dbReference type="Pfam" id="PF01642"/>
    </source>
</evidence>
<dbReference type="PROSITE" id="PS00544">
    <property type="entry name" value="METMALONYL_COA_MUTASE"/>
    <property type="match status" value="1"/>
</dbReference>
<dbReference type="EC" id="5.4.99.2" evidence="9"/>
<dbReference type="EMBL" id="JQZV01000013">
    <property type="protein sequence ID" value="KGN91961.1"/>
    <property type="molecule type" value="Genomic_DNA"/>
</dbReference>
<organism evidence="11 12">
    <name type="scientific">Porphyromonas canoris</name>
    <dbReference type="NCBI Taxonomy" id="36875"/>
    <lineage>
        <taxon>Bacteria</taxon>
        <taxon>Pseudomonadati</taxon>
        <taxon>Bacteroidota</taxon>
        <taxon>Bacteroidia</taxon>
        <taxon>Bacteroidales</taxon>
        <taxon>Porphyromonadaceae</taxon>
        <taxon>Porphyromonas</taxon>
    </lineage>
</organism>
<evidence type="ECO:0000256" key="8">
    <source>
        <dbReference type="ARBA" id="ARBA00023285"/>
    </source>
</evidence>
<dbReference type="SUPFAM" id="SSF52242">
    <property type="entry name" value="Cobalamin (vitamin B12)-binding domain"/>
    <property type="match status" value="1"/>
</dbReference>
<accession>A0ABR4XJV1</accession>
<keyword evidence="12" id="KW-1185">Reference proteome</keyword>
<dbReference type="InterPro" id="IPR058549">
    <property type="entry name" value="MeMalonylCoA_mutase_a/b_site"/>
</dbReference>
<dbReference type="Gene3D" id="3.40.50.280">
    <property type="entry name" value="Cobalamin-binding domain"/>
    <property type="match status" value="1"/>
</dbReference>
<evidence type="ECO:0000313" key="12">
    <source>
        <dbReference type="Proteomes" id="UP000030101"/>
    </source>
</evidence>
<proteinExistence type="inferred from homology"/>
<evidence type="ECO:0000256" key="7">
    <source>
        <dbReference type="ARBA" id="ARBA00023235"/>
    </source>
</evidence>
<evidence type="ECO:0000256" key="3">
    <source>
        <dbReference type="ARBA" id="ARBA00005146"/>
    </source>
</evidence>